<feature type="region of interest" description="Disordered" evidence="1">
    <location>
        <begin position="183"/>
        <end position="227"/>
    </location>
</feature>
<dbReference type="Proteomes" id="UP001186944">
    <property type="component" value="Unassembled WGS sequence"/>
</dbReference>
<dbReference type="EMBL" id="VSWD01000013">
    <property type="protein sequence ID" value="KAK3083810.1"/>
    <property type="molecule type" value="Genomic_DNA"/>
</dbReference>
<organism evidence="2 3">
    <name type="scientific">Pinctada imbricata</name>
    <name type="common">Atlantic pearl-oyster</name>
    <name type="synonym">Pinctada martensii</name>
    <dbReference type="NCBI Taxonomy" id="66713"/>
    <lineage>
        <taxon>Eukaryota</taxon>
        <taxon>Metazoa</taxon>
        <taxon>Spiralia</taxon>
        <taxon>Lophotrochozoa</taxon>
        <taxon>Mollusca</taxon>
        <taxon>Bivalvia</taxon>
        <taxon>Autobranchia</taxon>
        <taxon>Pteriomorphia</taxon>
        <taxon>Pterioida</taxon>
        <taxon>Pterioidea</taxon>
        <taxon>Pteriidae</taxon>
        <taxon>Pinctada</taxon>
    </lineage>
</organism>
<dbReference type="SUPFAM" id="SSF50729">
    <property type="entry name" value="PH domain-like"/>
    <property type="match status" value="1"/>
</dbReference>
<comment type="caution">
    <text evidence="2">The sequence shown here is derived from an EMBL/GenBank/DDBJ whole genome shotgun (WGS) entry which is preliminary data.</text>
</comment>
<dbReference type="PANTHER" id="PTHR41148">
    <property type="entry name" value="LP09875P"/>
    <property type="match status" value="1"/>
</dbReference>
<accession>A0AA89BLG5</accession>
<sequence length="493" mass="56485">MSRLFGKKDKDKSQQKYYVEFLGWIECSGLRGDKYTTHVIEDLRKKQKKWKNAPRLTLQVSKTELKISQDVEERKKKEKKIRTVKFPVIPSRDITYVMQARHPLTGQPDDIVACIYLGYVPRTRRYVHVHVYRFDCAETATKYVRFLRHTIADYSERLNRIEMELISKGEIEDPRVTNMNFMMNSGMRQSPRDPGLGSSDGMSEPHTDSYPDSGASTYSGSLPSDEIEPDMISLKDQMPFDSVTEELKMKLGMTTKKEGAPLLLPPKDYDTIRRKQGNLEKVDLRRSLNVNIVGESAWTPRPRNKSEESGVELPSPSEGSESEPKFPDLGYEGNDVSTIPELPEQDPMMYPPQTARSPRISRVMHEKDLMRVPSFSSAYSSHSYRSATSSTSNGYPEVENAVIYTGRKQDAEIPPADYEDSDPFIHGKENHWDSRDFNKSMPANMFPRGVPEYAVINKKRATSTNTPPSKYNMDLYSPRGNDARIRRVNSMYK</sequence>
<keyword evidence="3" id="KW-1185">Reference proteome</keyword>
<feature type="region of interest" description="Disordered" evidence="1">
    <location>
        <begin position="298"/>
        <end position="333"/>
    </location>
</feature>
<reference evidence="2" key="1">
    <citation type="submission" date="2019-08" db="EMBL/GenBank/DDBJ databases">
        <title>The improved chromosome-level genome for the pearl oyster Pinctada fucata martensii using PacBio sequencing and Hi-C.</title>
        <authorList>
            <person name="Zheng Z."/>
        </authorList>
    </citation>
    <scope>NUCLEOTIDE SEQUENCE</scope>
    <source>
        <strain evidence="2">ZZ-2019</strain>
        <tissue evidence="2">Adductor muscle</tissue>
    </source>
</reference>
<proteinExistence type="predicted"/>
<dbReference type="PANTHER" id="PTHR41148:SF1">
    <property type="entry name" value="LP09875P"/>
    <property type="match status" value="1"/>
</dbReference>
<protein>
    <submittedName>
        <fullName evidence="2">Uncharacterized protein</fullName>
    </submittedName>
</protein>
<evidence type="ECO:0000313" key="3">
    <source>
        <dbReference type="Proteomes" id="UP001186944"/>
    </source>
</evidence>
<gene>
    <name evidence="2" type="ORF">FSP39_003559</name>
</gene>
<evidence type="ECO:0000313" key="2">
    <source>
        <dbReference type="EMBL" id="KAK3083810.1"/>
    </source>
</evidence>
<dbReference type="InterPro" id="IPR011993">
    <property type="entry name" value="PH-like_dom_sf"/>
</dbReference>
<dbReference type="AlphaFoldDB" id="A0AA89BLG5"/>
<dbReference type="Gene3D" id="2.30.29.30">
    <property type="entry name" value="Pleckstrin-homology domain (PH domain)/Phosphotyrosine-binding domain (PTB)"/>
    <property type="match status" value="1"/>
</dbReference>
<name>A0AA89BLG5_PINIB</name>
<evidence type="ECO:0000256" key="1">
    <source>
        <dbReference type="SAM" id="MobiDB-lite"/>
    </source>
</evidence>